<accession>A0A168NW20</accession>
<dbReference type="EMBL" id="AMYB01000002">
    <property type="protein sequence ID" value="OAD06821.1"/>
    <property type="molecule type" value="Genomic_DNA"/>
</dbReference>
<dbReference type="PANTHER" id="PTHR46086">
    <property type="entry name" value="ALPHA/BETA-HYDROLASES SUPERFAMILY PROTEIN"/>
    <property type="match status" value="1"/>
</dbReference>
<keyword evidence="4" id="KW-1185">Reference proteome</keyword>
<name>A0A168NW20_MUCCL</name>
<dbReference type="OrthoDB" id="2338663at2759"/>
<dbReference type="GO" id="GO:0006629">
    <property type="term" value="P:lipid metabolic process"/>
    <property type="evidence" value="ECO:0007669"/>
    <property type="project" value="InterPro"/>
</dbReference>
<dbReference type="STRING" id="747725.A0A168NW20"/>
<keyword evidence="1" id="KW-1133">Transmembrane helix</keyword>
<evidence type="ECO:0000313" key="4">
    <source>
        <dbReference type="Proteomes" id="UP000077051"/>
    </source>
</evidence>
<dbReference type="Gene3D" id="3.40.50.1820">
    <property type="entry name" value="alpha/beta hydrolase"/>
    <property type="match status" value="1"/>
</dbReference>
<dbReference type="PANTHER" id="PTHR46086:SF3">
    <property type="entry name" value="TRIACYLGLYCEROL LIPASE OBL1"/>
    <property type="match status" value="1"/>
</dbReference>
<dbReference type="VEuPathDB" id="FungiDB:MUCCIDRAFT_107413"/>
<feature type="domain" description="Fungal lipase-type" evidence="2">
    <location>
        <begin position="239"/>
        <end position="458"/>
    </location>
</feature>
<feature type="transmembrane region" description="Helical" evidence="1">
    <location>
        <begin position="33"/>
        <end position="57"/>
    </location>
</feature>
<feature type="transmembrane region" description="Helical" evidence="1">
    <location>
        <begin position="7"/>
        <end position="27"/>
    </location>
</feature>
<dbReference type="AlphaFoldDB" id="A0A168NW20"/>
<dbReference type="GO" id="GO:0004806">
    <property type="term" value="F:triacylglycerol lipase activity"/>
    <property type="evidence" value="ECO:0007669"/>
    <property type="project" value="InterPro"/>
</dbReference>
<keyword evidence="1" id="KW-0812">Transmembrane</keyword>
<dbReference type="InterPro" id="IPR044819">
    <property type="entry name" value="OBL-like"/>
</dbReference>
<keyword evidence="1" id="KW-0472">Membrane</keyword>
<dbReference type="InterPro" id="IPR002921">
    <property type="entry name" value="Fungal_lipase-type"/>
</dbReference>
<proteinExistence type="predicted"/>
<gene>
    <name evidence="3" type="ORF">MUCCIDRAFT_107413</name>
</gene>
<dbReference type="InterPro" id="IPR029058">
    <property type="entry name" value="AB_hydrolase_fold"/>
</dbReference>
<reference evidence="3 4" key="1">
    <citation type="submission" date="2015-06" db="EMBL/GenBank/DDBJ databases">
        <title>Expansion of signal transduction pathways in fungi by whole-genome duplication.</title>
        <authorList>
            <consortium name="DOE Joint Genome Institute"/>
            <person name="Corrochano L.M."/>
            <person name="Kuo A."/>
            <person name="Marcet-Houben M."/>
            <person name="Polaino S."/>
            <person name="Salamov A."/>
            <person name="Villalobos J.M."/>
            <person name="Alvarez M.I."/>
            <person name="Avalos J."/>
            <person name="Benito E.P."/>
            <person name="Benoit I."/>
            <person name="Burger G."/>
            <person name="Camino L.P."/>
            <person name="Canovas D."/>
            <person name="Cerda-Olmedo E."/>
            <person name="Cheng J.-F."/>
            <person name="Dominguez A."/>
            <person name="Elias M."/>
            <person name="Eslava A.P."/>
            <person name="Glaser F."/>
            <person name="Grimwood J."/>
            <person name="Gutierrez G."/>
            <person name="Heitman J."/>
            <person name="Henrissat B."/>
            <person name="Iturriaga E.A."/>
            <person name="Lang B.F."/>
            <person name="Lavin J.L."/>
            <person name="Lee S."/>
            <person name="Li W."/>
            <person name="Lindquist E."/>
            <person name="Lopez-Garcia S."/>
            <person name="Luque E.M."/>
            <person name="Marcos A.T."/>
            <person name="Martin J."/>
            <person name="Mccluskey K."/>
            <person name="Medina H.R."/>
            <person name="Miralles-Duran A."/>
            <person name="Miyazaki A."/>
            <person name="Munoz-Torres E."/>
            <person name="Oguiza J.A."/>
            <person name="Ohm R."/>
            <person name="Olmedo M."/>
            <person name="Orejas M."/>
            <person name="Ortiz-Castellanos L."/>
            <person name="Pisabarro A.G."/>
            <person name="Rodriguez-Romero J."/>
            <person name="Ruiz-Herrera J."/>
            <person name="Ruiz-Vazquez R."/>
            <person name="Sanz C."/>
            <person name="Schackwitz W."/>
            <person name="Schmutz J."/>
            <person name="Shahriari M."/>
            <person name="Shelest E."/>
            <person name="Silva-Franco F."/>
            <person name="Soanes D."/>
            <person name="Syed K."/>
            <person name="Tagua V.G."/>
            <person name="Talbot N.J."/>
            <person name="Thon M."/>
            <person name="De Vries R.P."/>
            <person name="Wiebenga A."/>
            <person name="Yadav J.S."/>
            <person name="Braun E.L."/>
            <person name="Baker S."/>
            <person name="Garre V."/>
            <person name="Horwitz B."/>
            <person name="Torres-Martinez S."/>
            <person name="Idnurm A."/>
            <person name="Herrera-Estrella A."/>
            <person name="Gabaldon T."/>
            <person name="Grigoriev I.V."/>
        </authorList>
    </citation>
    <scope>NUCLEOTIDE SEQUENCE [LARGE SCALE GENOMIC DNA]</scope>
    <source>
        <strain evidence="3 4">CBS 277.49</strain>
    </source>
</reference>
<evidence type="ECO:0000259" key="2">
    <source>
        <dbReference type="Pfam" id="PF01764"/>
    </source>
</evidence>
<organism evidence="3 4">
    <name type="scientific">Mucor lusitanicus CBS 277.49</name>
    <dbReference type="NCBI Taxonomy" id="747725"/>
    <lineage>
        <taxon>Eukaryota</taxon>
        <taxon>Fungi</taxon>
        <taxon>Fungi incertae sedis</taxon>
        <taxon>Mucoromycota</taxon>
        <taxon>Mucoromycotina</taxon>
        <taxon>Mucoromycetes</taxon>
        <taxon>Mucorales</taxon>
        <taxon>Mucorineae</taxon>
        <taxon>Mucoraceae</taxon>
        <taxon>Mucor</taxon>
    </lineage>
</organism>
<dbReference type="CDD" id="cd00519">
    <property type="entry name" value="Lipase_3"/>
    <property type="match status" value="1"/>
</dbReference>
<protein>
    <recommendedName>
        <fullName evidence="2">Fungal lipase-type domain-containing protein</fullName>
    </recommendedName>
</protein>
<dbReference type="ESTHER" id="muccl-a0a168nw20">
    <property type="family name" value="Triacylglycerol-lipase-OBL1-like"/>
</dbReference>
<sequence>MSSKGKQLVMEITILVSFVVALVGYYLNYKGRWILSLLCYLTSVFILSVPIVLYVSFKTIQYFMPFIMRFLTRLNQRLMPIAQYVSHHKILGPTISIFIKSQFFMWFMVLMMSDHVIRIIMGRFAGQHASNQYLSLINVGDNRFFKSIHEELLPPTKQQQEQTHKLANYGKSNPDFKRPQYSLSVAHALSVASKLAYEDVAVVKYELEKAGYDVEHTFKAIGYKNVCAYVIEKNNDVLLVFRGTNPLNIQNYVTNVDAGLAKVSSSKCYMGKVHKGFWDAMGATEATESSRPVQESSSESDIHINLSSASLYQSFATSVFGIVRIIKALSFNIFANVLDPIDASWAGHNSAIIRHQSMYRQSEEYILELFKNAAVMDVGKKKRFYICGHSLGGALATVFLAKMIQKESPLLEYFEGLYTYGQPNIGDKDFSKAFSQDITCKIFNHVYNNDIVPRIPYWYSPPPGTLVFIDSSYEISIYPPNQKTQEPIPLRGISYLHLSGLLNKHVIMRLRSETSIRILFRILLPFFINDHFPSDYSDALLSADIRWVILGENEAGNEEEQGPEKQMPTSKRYSLQIAQEEEGIINLDCKNK</sequence>
<dbReference type="Pfam" id="PF01764">
    <property type="entry name" value="Lipase_3"/>
    <property type="match status" value="1"/>
</dbReference>
<evidence type="ECO:0000256" key="1">
    <source>
        <dbReference type="SAM" id="Phobius"/>
    </source>
</evidence>
<dbReference type="SUPFAM" id="SSF53474">
    <property type="entry name" value="alpha/beta-Hydrolases"/>
    <property type="match status" value="1"/>
</dbReference>
<comment type="caution">
    <text evidence="3">The sequence shown here is derived from an EMBL/GenBank/DDBJ whole genome shotgun (WGS) entry which is preliminary data.</text>
</comment>
<evidence type="ECO:0000313" key="3">
    <source>
        <dbReference type="EMBL" id="OAD06821.1"/>
    </source>
</evidence>
<dbReference type="Proteomes" id="UP000077051">
    <property type="component" value="Unassembled WGS sequence"/>
</dbReference>